<evidence type="ECO:0000256" key="3">
    <source>
        <dbReference type="ARBA" id="ARBA00022816"/>
    </source>
</evidence>
<dbReference type="OrthoDB" id="6221744at2759"/>
<dbReference type="GO" id="GO:0005654">
    <property type="term" value="C:nucleoplasm"/>
    <property type="evidence" value="ECO:0007669"/>
    <property type="project" value="UniProtKB-SubCell"/>
</dbReference>
<comment type="subcellular location">
    <subcellularLocation>
        <location evidence="1 11">Nucleus</location>
        <location evidence="1 11">Nucleoplasm</location>
    </subcellularLocation>
</comment>
<dbReference type="EMBL" id="REGN01009349">
    <property type="protein sequence ID" value="RNA01387.1"/>
    <property type="molecule type" value="Genomic_DNA"/>
</dbReference>
<dbReference type="FunFam" id="1.10.246.140:FF:000001">
    <property type="entry name" value="Transcription and mRNA export factor ENY2"/>
    <property type="match status" value="1"/>
</dbReference>
<accession>A0A3M7PQG1</accession>
<keyword evidence="8 11" id="KW-0010">Activator</keyword>
<comment type="similarity">
    <text evidence="11">Belongs to the ENY2 family.</text>
</comment>
<keyword evidence="9 11" id="KW-0804">Transcription</keyword>
<dbReference type="STRING" id="10195.A0A3M7PQG1"/>
<dbReference type="HAMAP" id="MF_03046">
    <property type="entry name" value="ENY2_Sus1"/>
    <property type="match status" value="1"/>
</dbReference>
<dbReference type="GO" id="GO:0015031">
    <property type="term" value="P:protein transport"/>
    <property type="evidence" value="ECO:0007669"/>
    <property type="project" value="UniProtKB-KW"/>
</dbReference>
<evidence type="ECO:0000256" key="8">
    <source>
        <dbReference type="ARBA" id="ARBA00023159"/>
    </source>
</evidence>
<keyword evidence="3 11" id="KW-0509">mRNA transport</keyword>
<comment type="caution">
    <text evidence="12">The sequence shown here is derived from an EMBL/GenBank/DDBJ whole genome shotgun (WGS) entry which is preliminary data.</text>
</comment>
<dbReference type="InterPro" id="IPR018783">
    <property type="entry name" value="TF_ENY2"/>
</dbReference>
<keyword evidence="13" id="KW-1185">Reference proteome</keyword>
<organism evidence="12 13">
    <name type="scientific">Brachionus plicatilis</name>
    <name type="common">Marine rotifer</name>
    <name type="synonym">Brachionus muelleri</name>
    <dbReference type="NCBI Taxonomy" id="10195"/>
    <lineage>
        <taxon>Eukaryota</taxon>
        <taxon>Metazoa</taxon>
        <taxon>Spiralia</taxon>
        <taxon>Gnathifera</taxon>
        <taxon>Rotifera</taxon>
        <taxon>Eurotatoria</taxon>
        <taxon>Monogononta</taxon>
        <taxon>Pseudotrocha</taxon>
        <taxon>Ploima</taxon>
        <taxon>Brachionidae</taxon>
        <taxon>Brachionus</taxon>
    </lineage>
</organism>
<comment type="function">
    <text evidence="11">Involved in mRNA export coupled transcription activation by association with both the TREX-2 and the SAGA complexes. The transcription regulatory histone acetylation (HAT) complex SAGA is a multiprotein complex that activates transcription by remodeling chromatin and mediating histone acetylation and deubiquitination. Within the SAGA complex, participates to a subcomplex that specifically deubiquitinates histones. The SAGA complex is recruited to specific gene promoters by activators, where it is required for transcription. The TREX-2 complex functions in docking export-competent ribonucleoprotein particles (mRNPs) to the nuclear entrance of the nuclear pore complex (nuclear basket). TREX-2 participates in mRNA export and accurate chromatin positioning in the nucleus by tethering genes to the nuclear periphery.</text>
</comment>
<evidence type="ECO:0000313" key="12">
    <source>
        <dbReference type="EMBL" id="RNA01387.1"/>
    </source>
</evidence>
<keyword evidence="2 11" id="KW-0813">Transport</keyword>
<reference evidence="12 13" key="1">
    <citation type="journal article" date="2018" name="Sci. Rep.">
        <title>Genomic signatures of local adaptation to the degree of environmental predictability in rotifers.</title>
        <authorList>
            <person name="Franch-Gras L."/>
            <person name="Hahn C."/>
            <person name="Garcia-Roger E.M."/>
            <person name="Carmona M.J."/>
            <person name="Serra M."/>
            <person name="Gomez A."/>
        </authorList>
    </citation>
    <scope>NUCLEOTIDE SEQUENCE [LARGE SCALE GENOMIC DNA]</scope>
    <source>
        <strain evidence="12">HYR1</strain>
    </source>
</reference>
<sequence length="102" mass="11640">MADKDRAAKEQQMRASINAKLIETGERDRLKEALQQKLIDCGWRDQVKAHCKEVVKQKGLDNITVEDLVLEMVPKGRALVPDSVKKELLMKIRHFLASQSDL</sequence>
<dbReference type="PANTHER" id="PTHR12514">
    <property type="entry name" value="ENHANCER OF YELLOW 2 TRANSCRIPTION FACTOR"/>
    <property type="match status" value="1"/>
</dbReference>
<keyword evidence="7 11" id="KW-0805">Transcription regulation</keyword>
<keyword evidence="6 11" id="KW-0811">Translocation</keyword>
<dbReference type="GO" id="GO:0006406">
    <property type="term" value="P:mRNA export from nucleus"/>
    <property type="evidence" value="ECO:0007669"/>
    <property type="project" value="UniProtKB-UniRule"/>
</dbReference>
<evidence type="ECO:0000256" key="7">
    <source>
        <dbReference type="ARBA" id="ARBA00023015"/>
    </source>
</evidence>
<keyword evidence="4 11" id="KW-0156">Chromatin regulator</keyword>
<name>A0A3M7PQG1_BRAPC</name>
<dbReference type="GO" id="GO:0070390">
    <property type="term" value="C:transcription export complex 2"/>
    <property type="evidence" value="ECO:0007669"/>
    <property type="project" value="UniProtKB-UniRule"/>
</dbReference>
<evidence type="ECO:0000256" key="4">
    <source>
        <dbReference type="ARBA" id="ARBA00022853"/>
    </source>
</evidence>
<dbReference type="Proteomes" id="UP000276133">
    <property type="component" value="Unassembled WGS sequence"/>
</dbReference>
<dbReference type="GO" id="GO:0071819">
    <property type="term" value="C:DUBm complex"/>
    <property type="evidence" value="ECO:0007669"/>
    <property type="project" value="UniProtKB-UniRule"/>
</dbReference>
<proteinExistence type="inferred from homology"/>
<evidence type="ECO:0000256" key="9">
    <source>
        <dbReference type="ARBA" id="ARBA00023163"/>
    </source>
</evidence>
<dbReference type="GO" id="GO:0006368">
    <property type="term" value="P:transcription elongation by RNA polymerase II"/>
    <property type="evidence" value="ECO:0007669"/>
    <property type="project" value="UniProtKB-UniRule"/>
</dbReference>
<dbReference type="GO" id="GO:0003713">
    <property type="term" value="F:transcription coactivator activity"/>
    <property type="evidence" value="ECO:0007669"/>
    <property type="project" value="UniProtKB-UniRule"/>
</dbReference>
<evidence type="ECO:0000256" key="10">
    <source>
        <dbReference type="ARBA" id="ARBA00023242"/>
    </source>
</evidence>
<keyword evidence="10 11" id="KW-0539">Nucleus</keyword>
<evidence type="ECO:0000256" key="2">
    <source>
        <dbReference type="ARBA" id="ARBA00022448"/>
    </source>
</evidence>
<gene>
    <name evidence="12" type="ORF">BpHYR1_007788</name>
</gene>
<dbReference type="GO" id="GO:0000124">
    <property type="term" value="C:SAGA complex"/>
    <property type="evidence" value="ECO:0007669"/>
    <property type="project" value="UniProtKB-UniRule"/>
</dbReference>
<evidence type="ECO:0000256" key="5">
    <source>
        <dbReference type="ARBA" id="ARBA00022927"/>
    </source>
</evidence>
<keyword evidence="5 11" id="KW-0653">Protein transport</keyword>
<evidence type="ECO:0000256" key="6">
    <source>
        <dbReference type="ARBA" id="ARBA00023010"/>
    </source>
</evidence>
<dbReference type="Pfam" id="PF10163">
    <property type="entry name" value="EnY2"/>
    <property type="match status" value="1"/>
</dbReference>
<comment type="subunit">
    <text evidence="11">Component of the nuclear pore complex (NPC)-associated TREX-2 complex (transcription and export complex 2). Component of the SAGA transcription coactivator-HAT complex. Within the SAGA complex, participates to a subcomplex of SAGA called the DUB module (deubiquitination module).</text>
</comment>
<dbReference type="Gene3D" id="1.10.246.140">
    <property type="match status" value="1"/>
</dbReference>
<evidence type="ECO:0000313" key="13">
    <source>
        <dbReference type="Proteomes" id="UP000276133"/>
    </source>
</evidence>
<evidence type="ECO:0000256" key="1">
    <source>
        <dbReference type="ARBA" id="ARBA00004642"/>
    </source>
</evidence>
<dbReference type="InterPro" id="IPR038212">
    <property type="entry name" value="TF_EnY2_sf"/>
</dbReference>
<dbReference type="GO" id="GO:0005643">
    <property type="term" value="C:nuclear pore"/>
    <property type="evidence" value="ECO:0007669"/>
    <property type="project" value="UniProtKB-UniRule"/>
</dbReference>
<dbReference type="AlphaFoldDB" id="A0A3M7PQG1"/>
<dbReference type="GO" id="GO:0006325">
    <property type="term" value="P:chromatin organization"/>
    <property type="evidence" value="ECO:0007669"/>
    <property type="project" value="UniProtKB-KW"/>
</dbReference>
<evidence type="ECO:0000256" key="11">
    <source>
        <dbReference type="HAMAP-Rule" id="MF_03046"/>
    </source>
</evidence>
<protein>
    <recommendedName>
        <fullName evidence="11">Transcription and mRNA export factor ENY2</fullName>
    </recommendedName>
    <alternativeName>
        <fullName evidence="11">Enhancer of yellow 2 transcription factor homolog</fullName>
    </alternativeName>
</protein>